<dbReference type="Gene3D" id="3.40.50.300">
    <property type="entry name" value="P-loop containing nucleotide triphosphate hydrolases"/>
    <property type="match status" value="1"/>
</dbReference>
<dbReference type="OrthoDB" id="1739076at2759"/>
<dbReference type="GO" id="GO:0019856">
    <property type="term" value="P:pyrimidine nucleobase biosynthetic process"/>
    <property type="evidence" value="ECO:0007669"/>
    <property type="project" value="TreeGrafter"/>
</dbReference>
<dbReference type="NCBIfam" id="NF003792">
    <property type="entry name" value="PRK05380.1"/>
    <property type="match status" value="1"/>
</dbReference>
<dbReference type="InterPro" id="IPR017456">
    <property type="entry name" value="CTP_synthase_N"/>
</dbReference>
<evidence type="ECO:0000313" key="13">
    <source>
        <dbReference type="Proteomes" id="UP001152646"/>
    </source>
</evidence>
<evidence type="ECO:0000259" key="11">
    <source>
        <dbReference type="Pfam" id="PF06418"/>
    </source>
</evidence>
<dbReference type="Gene3D" id="3.40.50.880">
    <property type="match status" value="1"/>
</dbReference>
<dbReference type="EC" id="6.3.4.2" evidence="9"/>
<name>A0A9W4JRH2_9EURO</name>
<dbReference type="InterPro" id="IPR004468">
    <property type="entry name" value="CTP_synthase"/>
</dbReference>
<reference evidence="12" key="1">
    <citation type="submission" date="2021-07" db="EMBL/GenBank/DDBJ databases">
        <authorList>
            <person name="Branca A.L. A."/>
        </authorList>
    </citation>
    <scope>NUCLEOTIDE SEQUENCE</scope>
</reference>
<dbReference type="GO" id="GO:0003883">
    <property type="term" value="F:CTP synthase activity"/>
    <property type="evidence" value="ECO:0007669"/>
    <property type="project" value="UniProtKB-UniRule"/>
</dbReference>
<feature type="domain" description="CTP synthase N-terminal" evidence="11">
    <location>
        <begin position="2"/>
        <end position="282"/>
    </location>
</feature>
<evidence type="ECO:0000256" key="2">
    <source>
        <dbReference type="ARBA" id="ARBA00007533"/>
    </source>
</evidence>
<dbReference type="PROSITE" id="PS51273">
    <property type="entry name" value="GATASE_TYPE_1"/>
    <property type="match status" value="1"/>
</dbReference>
<evidence type="ECO:0000313" key="12">
    <source>
        <dbReference type="EMBL" id="CAG8414986.1"/>
    </source>
</evidence>
<evidence type="ECO:0000256" key="9">
    <source>
        <dbReference type="RuleBase" id="RU810713"/>
    </source>
</evidence>
<dbReference type="AlphaFoldDB" id="A0A9W4JRH2"/>
<comment type="similarity">
    <text evidence="2 9">Belongs to the CTP synthase family.</text>
</comment>
<dbReference type="PANTHER" id="PTHR11550:SF0">
    <property type="entry name" value="CTP SYNTHASE-RELATED"/>
    <property type="match status" value="1"/>
</dbReference>
<dbReference type="NCBIfam" id="TIGR00337">
    <property type="entry name" value="PyrG"/>
    <property type="match status" value="1"/>
</dbReference>
<comment type="function">
    <text evidence="9">Catalyzes the ATP-dependent amination of UTP to CTP with either L-glutamine or ammonia as the source of nitrogen.</text>
</comment>
<organism evidence="12 13">
    <name type="scientific">Penicillium salamii</name>
    <dbReference type="NCBI Taxonomy" id="1612424"/>
    <lineage>
        <taxon>Eukaryota</taxon>
        <taxon>Fungi</taxon>
        <taxon>Dikarya</taxon>
        <taxon>Ascomycota</taxon>
        <taxon>Pezizomycotina</taxon>
        <taxon>Eurotiomycetes</taxon>
        <taxon>Eurotiomycetidae</taxon>
        <taxon>Eurotiales</taxon>
        <taxon>Aspergillaceae</taxon>
        <taxon>Penicillium</taxon>
    </lineage>
</organism>
<keyword evidence="3 9" id="KW-0436">Ligase</keyword>
<dbReference type="GO" id="GO:0005737">
    <property type="term" value="C:cytoplasm"/>
    <property type="evidence" value="ECO:0007669"/>
    <property type="project" value="TreeGrafter"/>
</dbReference>
<dbReference type="Pfam" id="PF00117">
    <property type="entry name" value="GATase"/>
    <property type="match status" value="1"/>
</dbReference>
<dbReference type="CDD" id="cd03113">
    <property type="entry name" value="CTPS_N"/>
    <property type="match status" value="1"/>
</dbReference>
<accession>A0A9W4JRH2</accession>
<feature type="domain" description="Glutamine amidotransferase" evidence="10">
    <location>
        <begin position="324"/>
        <end position="552"/>
    </location>
</feature>
<protein>
    <recommendedName>
        <fullName evidence="9">CTP synthase</fullName>
        <ecNumber evidence="9">6.3.4.2</ecNumber>
    </recommendedName>
    <alternativeName>
        <fullName evidence="9">UTP--ammonia ligase</fullName>
    </alternativeName>
</protein>
<dbReference type="FunFam" id="3.40.50.300:FF:000207">
    <property type="entry name" value="CTP synthase"/>
    <property type="match status" value="1"/>
</dbReference>
<evidence type="ECO:0000256" key="8">
    <source>
        <dbReference type="ARBA" id="ARBA00047781"/>
    </source>
</evidence>
<comment type="pathway">
    <text evidence="1 9">Pyrimidine metabolism; CTP biosynthesis via de novo pathway; CTP from UDP: step 2/2.</text>
</comment>
<dbReference type="PANTHER" id="PTHR11550">
    <property type="entry name" value="CTP SYNTHASE"/>
    <property type="match status" value="1"/>
</dbReference>
<dbReference type="GO" id="GO:0042802">
    <property type="term" value="F:identical protein binding"/>
    <property type="evidence" value="ECO:0007669"/>
    <property type="project" value="TreeGrafter"/>
</dbReference>
<dbReference type="Proteomes" id="UP001152646">
    <property type="component" value="Unassembled WGS sequence"/>
</dbReference>
<dbReference type="InterPro" id="IPR017926">
    <property type="entry name" value="GATASE"/>
</dbReference>
<evidence type="ECO:0000256" key="7">
    <source>
        <dbReference type="ARBA" id="ARBA00022975"/>
    </source>
</evidence>
<dbReference type="Pfam" id="PF06418">
    <property type="entry name" value="CTP_synth_N"/>
    <property type="match status" value="1"/>
</dbReference>
<evidence type="ECO:0000256" key="3">
    <source>
        <dbReference type="ARBA" id="ARBA00022598"/>
    </source>
</evidence>
<dbReference type="InterPro" id="IPR029062">
    <property type="entry name" value="Class_I_gatase-like"/>
</dbReference>
<sequence length="584" mass="64901">MKYLVVSGGVISGVGKGIVASSAGLLIQSKGLPVTCIKIDPYINLDAATTSPREHGEIYVTDDGGQVNMDLGNYERYLSITLGQDHHITTGKVYQQVINAERVGEYLGKTVQVVPHVTDAISAWIERVARVTVNDSATEPAVCIIELGGTIGDIESSPFIYALAQLRKKVGKQNFVHVHVTRYFGLRCFLTNECSPGTESEQKTKPTQRALRDIRGSGLDPELIVCRSATPLSPALIHKLSNMCSVEPEQVFSVHDVSTTYHVPILLERQGFLRAISKYLDLPSAASPQGTTMWKQWVDLVQSSETARETIPIALVGEYVSRKDAYLSITKALEHAAMFCHKKVEIIWVNANDLDPAKMFTSPDKWHKSWYDLLSAEGVIMPGGPETHPGMGMVKAINWARENNIPFLGIGLGMHLAFSEFMHFNEPAREHNSENFSDWQYNLCNFVYPQPDVDNLTGTSDMLLGNHEFQFHPDIGWSKVRALYGTSVSSTQERHRHTHFVHQHSVEVVADWGFPCIAVDSVSRRMAILEHRSHPWFVGVQFNPEYLSRVLQPSKTILGFFAAAAGCLEDVTETLVQGRSSLRN</sequence>
<dbReference type="EMBL" id="CAJVPA010000228">
    <property type="protein sequence ID" value="CAG8414986.1"/>
    <property type="molecule type" value="Genomic_DNA"/>
</dbReference>
<dbReference type="InterPro" id="IPR027417">
    <property type="entry name" value="P-loop_NTPase"/>
</dbReference>
<dbReference type="SUPFAM" id="SSF52317">
    <property type="entry name" value="Class I glutamine amidotransferase-like"/>
    <property type="match status" value="1"/>
</dbReference>
<comment type="caution">
    <text evidence="12">The sequence shown here is derived from an EMBL/GenBank/DDBJ whole genome shotgun (WGS) entry which is preliminary data.</text>
</comment>
<keyword evidence="5 9" id="KW-0067">ATP-binding</keyword>
<evidence type="ECO:0000256" key="6">
    <source>
        <dbReference type="ARBA" id="ARBA00022962"/>
    </source>
</evidence>
<proteinExistence type="inferred from homology"/>
<keyword evidence="4 9" id="KW-0547">Nucleotide-binding</keyword>
<dbReference type="GO" id="GO:0097268">
    <property type="term" value="C:cytoophidium"/>
    <property type="evidence" value="ECO:0007669"/>
    <property type="project" value="TreeGrafter"/>
</dbReference>
<dbReference type="GO" id="GO:0005524">
    <property type="term" value="F:ATP binding"/>
    <property type="evidence" value="ECO:0007669"/>
    <property type="project" value="UniProtKB-KW"/>
</dbReference>
<evidence type="ECO:0000256" key="5">
    <source>
        <dbReference type="ARBA" id="ARBA00022840"/>
    </source>
</evidence>
<keyword evidence="6 9" id="KW-0315">Glutamine amidotransferase</keyword>
<dbReference type="GO" id="GO:0044210">
    <property type="term" value="P:'de novo' CTP biosynthetic process"/>
    <property type="evidence" value="ECO:0007669"/>
    <property type="project" value="UniProtKB-UniRule"/>
</dbReference>
<evidence type="ECO:0000256" key="4">
    <source>
        <dbReference type="ARBA" id="ARBA00022741"/>
    </source>
</evidence>
<evidence type="ECO:0000259" key="10">
    <source>
        <dbReference type="Pfam" id="PF00117"/>
    </source>
</evidence>
<dbReference type="SUPFAM" id="SSF52540">
    <property type="entry name" value="P-loop containing nucleoside triphosphate hydrolases"/>
    <property type="match status" value="1"/>
</dbReference>
<evidence type="ECO:0000256" key="1">
    <source>
        <dbReference type="ARBA" id="ARBA00005171"/>
    </source>
</evidence>
<gene>
    <name evidence="12" type="ORF">PSALAMII_LOCUS9594</name>
</gene>
<comment type="catalytic activity">
    <reaction evidence="8 9">
        <text>UTP + L-glutamine + ATP + H2O = CTP + L-glutamate + ADP + phosphate + 2 H(+)</text>
        <dbReference type="Rhea" id="RHEA:26426"/>
        <dbReference type="ChEBI" id="CHEBI:15377"/>
        <dbReference type="ChEBI" id="CHEBI:15378"/>
        <dbReference type="ChEBI" id="CHEBI:29985"/>
        <dbReference type="ChEBI" id="CHEBI:30616"/>
        <dbReference type="ChEBI" id="CHEBI:37563"/>
        <dbReference type="ChEBI" id="CHEBI:43474"/>
        <dbReference type="ChEBI" id="CHEBI:46398"/>
        <dbReference type="ChEBI" id="CHEBI:58359"/>
        <dbReference type="ChEBI" id="CHEBI:456216"/>
        <dbReference type="EC" id="6.3.4.2"/>
    </reaction>
</comment>
<keyword evidence="7 9" id="KW-0665">Pyrimidine biosynthesis</keyword>